<dbReference type="Proteomes" id="UP000037122">
    <property type="component" value="Unassembled WGS sequence"/>
</dbReference>
<comment type="caution">
    <text evidence="1">The sequence shown here is derived from an EMBL/GenBank/DDBJ whole genome shotgun (WGS) entry which is preliminary data.</text>
</comment>
<dbReference type="EMBL" id="LGST01000016">
    <property type="protein sequence ID" value="KNE00983.1"/>
    <property type="molecule type" value="Genomic_DNA"/>
</dbReference>
<gene>
    <name evidence="1" type="ORF">QG37_01855</name>
</gene>
<organism evidence="1 2">
    <name type="scientific">Candidozyma auris</name>
    <name type="common">Yeast</name>
    <name type="synonym">Candida auris</name>
    <dbReference type="NCBI Taxonomy" id="498019"/>
    <lineage>
        <taxon>Eukaryota</taxon>
        <taxon>Fungi</taxon>
        <taxon>Dikarya</taxon>
        <taxon>Ascomycota</taxon>
        <taxon>Saccharomycotina</taxon>
        <taxon>Pichiomycetes</taxon>
        <taxon>Metschnikowiaceae</taxon>
        <taxon>Candidozyma</taxon>
    </lineage>
</organism>
<proteinExistence type="predicted"/>
<evidence type="ECO:0000313" key="2">
    <source>
        <dbReference type="Proteomes" id="UP000037122"/>
    </source>
</evidence>
<name>A0A0L0P3P0_CANAR</name>
<evidence type="ECO:0000313" key="1">
    <source>
        <dbReference type="EMBL" id="KNE00983.1"/>
    </source>
</evidence>
<reference evidence="2" key="1">
    <citation type="journal article" date="2015" name="BMC Genomics">
        <title>Draft genome of a commonly misdiagnosed multidrug resistant pathogen Candida auris.</title>
        <authorList>
            <person name="Chatterjee S."/>
            <person name="Alampalli S.V."/>
            <person name="Nageshan R.K."/>
            <person name="Chettiar S.T."/>
            <person name="Joshi S."/>
            <person name="Tatu U.S."/>
        </authorList>
    </citation>
    <scope>NUCLEOTIDE SEQUENCE [LARGE SCALE GENOMIC DNA]</scope>
    <source>
        <strain evidence="2">6684</strain>
    </source>
</reference>
<dbReference type="AlphaFoldDB" id="A0A0L0P3P0"/>
<accession>A0A0L0P3P0</accession>
<sequence length="58" mass="6253">MCLLFSISEKNFGEVPNQKSDCLLSFGFGELFVEDRGWVAAGSHSGAVKGAELAEFLL</sequence>
<dbReference type="VEuPathDB" id="FungiDB:QG37_01855"/>
<protein>
    <submittedName>
        <fullName evidence="1">Uncharacterized protein</fullName>
    </submittedName>
</protein>